<dbReference type="PROSITE" id="PS50110">
    <property type="entry name" value="RESPONSE_REGULATORY"/>
    <property type="match status" value="1"/>
</dbReference>
<dbReference type="PRINTS" id="PR00344">
    <property type="entry name" value="BCTRLSENSOR"/>
</dbReference>
<evidence type="ECO:0000256" key="4">
    <source>
        <dbReference type="ARBA" id="ARBA00022679"/>
    </source>
</evidence>
<feature type="modified residue" description="4-aspartylphosphate" evidence="9">
    <location>
        <position position="460"/>
    </location>
</feature>
<feature type="domain" description="Response regulatory" evidence="11">
    <location>
        <begin position="411"/>
        <end position="519"/>
    </location>
</feature>
<keyword evidence="6" id="KW-0418">Kinase</keyword>
<dbReference type="SUPFAM" id="SSF47384">
    <property type="entry name" value="Homodimeric domain of signal transducing histidine kinase"/>
    <property type="match status" value="1"/>
</dbReference>
<dbReference type="InterPro" id="IPR003661">
    <property type="entry name" value="HisK_dim/P_dom"/>
</dbReference>
<keyword evidence="7" id="KW-0067">ATP-binding</keyword>
<evidence type="ECO:0000256" key="7">
    <source>
        <dbReference type="ARBA" id="ARBA00022840"/>
    </source>
</evidence>
<dbReference type="PANTHER" id="PTHR43065">
    <property type="entry name" value="SENSOR HISTIDINE KINASE"/>
    <property type="match status" value="1"/>
</dbReference>
<evidence type="ECO:0000256" key="1">
    <source>
        <dbReference type="ARBA" id="ARBA00000085"/>
    </source>
</evidence>
<dbReference type="InterPro" id="IPR004358">
    <property type="entry name" value="Sig_transdc_His_kin-like_C"/>
</dbReference>
<keyword evidence="4" id="KW-0808">Transferase</keyword>
<dbReference type="EC" id="2.7.13.3" evidence="2"/>
<keyword evidence="13" id="KW-1185">Reference proteome</keyword>
<dbReference type="PANTHER" id="PTHR43065:SF46">
    <property type="entry name" value="C4-DICARBOXYLATE TRANSPORT SENSOR PROTEIN DCTB"/>
    <property type="match status" value="1"/>
</dbReference>
<dbReference type="InterPro" id="IPR036097">
    <property type="entry name" value="HisK_dim/P_sf"/>
</dbReference>
<dbReference type="AlphaFoldDB" id="A0A426RUI4"/>
<evidence type="ECO:0000256" key="3">
    <source>
        <dbReference type="ARBA" id="ARBA00022553"/>
    </source>
</evidence>
<dbReference type="Pfam" id="PF02518">
    <property type="entry name" value="HATPase_c"/>
    <property type="match status" value="1"/>
</dbReference>
<dbReference type="InterPro" id="IPR001789">
    <property type="entry name" value="Sig_transdc_resp-reg_receiver"/>
</dbReference>
<protein>
    <recommendedName>
        <fullName evidence="2">histidine kinase</fullName>
        <ecNumber evidence="2">2.7.13.3</ecNumber>
    </recommendedName>
</protein>
<evidence type="ECO:0000313" key="12">
    <source>
        <dbReference type="EMBL" id="RRQ52680.1"/>
    </source>
</evidence>
<dbReference type="Proteomes" id="UP000268553">
    <property type="component" value="Unassembled WGS sequence"/>
</dbReference>
<dbReference type="InterPro" id="IPR005467">
    <property type="entry name" value="His_kinase_dom"/>
</dbReference>
<keyword evidence="3 9" id="KW-0597">Phosphoprotein</keyword>
<keyword evidence="8" id="KW-0902">Two-component regulatory system</keyword>
<accession>A0A426RUI4</accession>
<evidence type="ECO:0000256" key="2">
    <source>
        <dbReference type="ARBA" id="ARBA00012438"/>
    </source>
</evidence>
<evidence type="ECO:0000256" key="6">
    <source>
        <dbReference type="ARBA" id="ARBA00022777"/>
    </source>
</evidence>
<organism evidence="12 13">
    <name type="scientific">Sphingorhabdus wooponensis</name>
    <dbReference type="NCBI Taxonomy" id="940136"/>
    <lineage>
        <taxon>Bacteria</taxon>
        <taxon>Pseudomonadati</taxon>
        <taxon>Pseudomonadota</taxon>
        <taxon>Alphaproteobacteria</taxon>
        <taxon>Sphingomonadales</taxon>
        <taxon>Sphingomonadaceae</taxon>
        <taxon>Sphingorhabdus</taxon>
    </lineage>
</organism>
<dbReference type="SUPFAM" id="SSF55874">
    <property type="entry name" value="ATPase domain of HSP90 chaperone/DNA topoisomerase II/histidine kinase"/>
    <property type="match status" value="1"/>
</dbReference>
<dbReference type="Pfam" id="PF00072">
    <property type="entry name" value="Response_reg"/>
    <property type="match status" value="1"/>
</dbReference>
<dbReference type="SUPFAM" id="SSF52172">
    <property type="entry name" value="CheY-like"/>
    <property type="match status" value="1"/>
</dbReference>
<dbReference type="SMART" id="SM00387">
    <property type="entry name" value="HATPase_c"/>
    <property type="match status" value="1"/>
</dbReference>
<keyword evidence="5" id="KW-0547">Nucleotide-binding</keyword>
<evidence type="ECO:0000313" key="13">
    <source>
        <dbReference type="Proteomes" id="UP000268553"/>
    </source>
</evidence>
<dbReference type="SMART" id="SM00448">
    <property type="entry name" value="REC"/>
    <property type="match status" value="1"/>
</dbReference>
<dbReference type="OrthoDB" id="9796100at2"/>
<evidence type="ECO:0000256" key="8">
    <source>
        <dbReference type="ARBA" id="ARBA00023012"/>
    </source>
</evidence>
<dbReference type="EMBL" id="RWJI01000001">
    <property type="protein sequence ID" value="RRQ52680.1"/>
    <property type="molecule type" value="Genomic_DNA"/>
</dbReference>
<evidence type="ECO:0000259" key="10">
    <source>
        <dbReference type="PROSITE" id="PS50109"/>
    </source>
</evidence>
<dbReference type="InterPro" id="IPR003594">
    <property type="entry name" value="HATPase_dom"/>
</dbReference>
<dbReference type="GO" id="GO:0005524">
    <property type="term" value="F:ATP binding"/>
    <property type="evidence" value="ECO:0007669"/>
    <property type="project" value="UniProtKB-KW"/>
</dbReference>
<evidence type="ECO:0000256" key="5">
    <source>
        <dbReference type="ARBA" id="ARBA00022741"/>
    </source>
</evidence>
<dbReference type="GO" id="GO:0000155">
    <property type="term" value="F:phosphorelay sensor kinase activity"/>
    <property type="evidence" value="ECO:0007669"/>
    <property type="project" value="InterPro"/>
</dbReference>
<gene>
    <name evidence="12" type="ORF">D7D48_07605</name>
</gene>
<dbReference type="InterPro" id="IPR036890">
    <property type="entry name" value="HATPase_C_sf"/>
</dbReference>
<sequence>MLISLSEKQIGALLPAFLHIDTQLNISAIGPGISRHLPHVRIGMPCDEAFHILNFDTAKFFHEGRDVQPVSLIARDGDIQLNGAAIFHEGGCLLAVRFAVSEEMFADSTMDLRDFGHADPVILSTMLIVLQRAMLEESQATAIELAHERQRSADLLERTSRLAGYMAHDFNNLLSIIRLNTDRLVRQFGKDAKIGKLANIIQEMASRGSDITQSLMTLSLQRTDTRQPLCMDAVINDNYGILDSVLGPNISLNLKLDADGRQTVVSYNDLLNALINLLINARQAMPLGGQIDVSTSVEAGPIHNDGAAHGAAPIPHIVIRIADTGTGMNPALLARAFEPQFSSKPNGTGLGLASVRNFAIETGGDVWLESIEGKGTTAYLRLPIAGQVAPMLDADIGAMPKNAPKVVCKQKILLVEDEPYALEALVEMLEAEGYAVTPCASGEEALVALAQEVYDVLLTDVVMPGQNGTEVAQLACTIHPSIKVILMSGYMPDSAALQPGWLFLHKPMESAKLLQLISA</sequence>
<feature type="domain" description="Histidine kinase" evidence="10">
    <location>
        <begin position="165"/>
        <end position="386"/>
    </location>
</feature>
<dbReference type="Gene3D" id="3.40.50.2300">
    <property type="match status" value="1"/>
</dbReference>
<dbReference type="RefSeq" id="WP_125230694.1">
    <property type="nucleotide sequence ID" value="NZ_RWJI01000001.1"/>
</dbReference>
<evidence type="ECO:0000259" key="11">
    <source>
        <dbReference type="PROSITE" id="PS50110"/>
    </source>
</evidence>
<name>A0A426RUI4_9SPHN</name>
<dbReference type="InterPro" id="IPR011006">
    <property type="entry name" value="CheY-like_superfamily"/>
</dbReference>
<dbReference type="PROSITE" id="PS50109">
    <property type="entry name" value="HIS_KIN"/>
    <property type="match status" value="1"/>
</dbReference>
<proteinExistence type="predicted"/>
<comment type="caution">
    <text evidence="12">The sequence shown here is derived from an EMBL/GenBank/DDBJ whole genome shotgun (WGS) entry which is preliminary data.</text>
</comment>
<evidence type="ECO:0000256" key="9">
    <source>
        <dbReference type="PROSITE-ProRule" id="PRU00169"/>
    </source>
</evidence>
<dbReference type="CDD" id="cd00156">
    <property type="entry name" value="REC"/>
    <property type="match status" value="1"/>
</dbReference>
<dbReference type="Gene3D" id="3.30.565.10">
    <property type="entry name" value="Histidine kinase-like ATPase, C-terminal domain"/>
    <property type="match status" value="1"/>
</dbReference>
<dbReference type="Gene3D" id="1.10.287.130">
    <property type="match status" value="1"/>
</dbReference>
<dbReference type="SMART" id="SM00388">
    <property type="entry name" value="HisKA"/>
    <property type="match status" value="1"/>
</dbReference>
<reference evidence="12 13" key="1">
    <citation type="submission" date="2018-12" db="EMBL/GenBank/DDBJ databases">
        <authorList>
            <person name="Kim S.-J."/>
            <person name="Jung G.-Y."/>
        </authorList>
    </citation>
    <scope>NUCLEOTIDE SEQUENCE [LARGE SCALE GENOMIC DNA]</scope>
    <source>
        <strain evidence="12 13">03SU3-P</strain>
    </source>
</reference>
<comment type="catalytic activity">
    <reaction evidence="1">
        <text>ATP + protein L-histidine = ADP + protein N-phospho-L-histidine.</text>
        <dbReference type="EC" id="2.7.13.3"/>
    </reaction>
</comment>